<name>A0A2U1LQI2_ARTAN</name>
<gene>
    <name evidence="3" type="ORF">CTI12_AA464600</name>
</gene>
<dbReference type="Proteomes" id="UP000245207">
    <property type="component" value="Unassembled WGS sequence"/>
</dbReference>
<dbReference type="OrthoDB" id="1930210at2759"/>
<proteinExistence type="predicted"/>
<keyword evidence="2" id="KW-0472">Membrane</keyword>
<evidence type="ECO:0000256" key="2">
    <source>
        <dbReference type="SAM" id="Phobius"/>
    </source>
</evidence>
<reference evidence="3 4" key="1">
    <citation type="journal article" date="2018" name="Mol. Plant">
        <title>The genome of Artemisia annua provides insight into the evolution of Asteraceae family and artemisinin biosynthesis.</title>
        <authorList>
            <person name="Shen Q."/>
            <person name="Zhang L."/>
            <person name="Liao Z."/>
            <person name="Wang S."/>
            <person name="Yan T."/>
            <person name="Shi P."/>
            <person name="Liu M."/>
            <person name="Fu X."/>
            <person name="Pan Q."/>
            <person name="Wang Y."/>
            <person name="Lv Z."/>
            <person name="Lu X."/>
            <person name="Zhang F."/>
            <person name="Jiang W."/>
            <person name="Ma Y."/>
            <person name="Chen M."/>
            <person name="Hao X."/>
            <person name="Li L."/>
            <person name="Tang Y."/>
            <person name="Lv G."/>
            <person name="Zhou Y."/>
            <person name="Sun X."/>
            <person name="Brodelius P.E."/>
            <person name="Rose J.K.C."/>
            <person name="Tang K."/>
        </authorList>
    </citation>
    <scope>NUCLEOTIDE SEQUENCE [LARGE SCALE GENOMIC DNA]</scope>
    <source>
        <strain evidence="4">cv. Huhao1</strain>
        <tissue evidence="3">Leaf</tissue>
    </source>
</reference>
<evidence type="ECO:0000256" key="1">
    <source>
        <dbReference type="SAM" id="MobiDB-lite"/>
    </source>
</evidence>
<feature type="region of interest" description="Disordered" evidence="1">
    <location>
        <begin position="70"/>
        <end position="94"/>
    </location>
</feature>
<dbReference type="AlphaFoldDB" id="A0A2U1LQI2"/>
<protein>
    <submittedName>
        <fullName evidence="3">Uncharacterized protein</fullName>
    </submittedName>
</protein>
<evidence type="ECO:0000313" key="3">
    <source>
        <dbReference type="EMBL" id="PWA51255.1"/>
    </source>
</evidence>
<dbReference type="EMBL" id="PKPP01008224">
    <property type="protein sequence ID" value="PWA51255.1"/>
    <property type="molecule type" value="Genomic_DNA"/>
</dbReference>
<sequence length="293" mass="32255">MSSTAFEKITYTTAVEVLNKVTDKTFETKVQWGVALNEQRERSDPNEHFLNINTGWLKVKRAKNEGHGWHNAFNVGQGSQAPESSDKTNNEESFSQRDLPLGIGAALSICCMLYMLVSAVIIGLVPYYAMDPDILSLLHLQVMVFNGHEYNKHDKEPSKYLNNEVELNQRQGHHAHAMLAMNNFLVLRCLTICNGSNGTAKCYLSGVALGLIVVMGIDVLRIGFILDGCRLVRWNGSMFHGSYGDAGSVQWCLIGAMLVDDYFHKVDVSSGGVMWEQAVTGDNGVAGGGGHKR</sequence>
<feature type="transmembrane region" description="Helical" evidence="2">
    <location>
        <begin position="203"/>
        <end position="224"/>
    </location>
</feature>
<keyword evidence="2" id="KW-0812">Transmembrane</keyword>
<dbReference type="STRING" id="35608.A0A2U1LQI2"/>
<feature type="transmembrane region" description="Helical" evidence="2">
    <location>
        <begin position="103"/>
        <end position="129"/>
    </location>
</feature>
<accession>A0A2U1LQI2</accession>
<organism evidence="3 4">
    <name type="scientific">Artemisia annua</name>
    <name type="common">Sweet wormwood</name>
    <dbReference type="NCBI Taxonomy" id="35608"/>
    <lineage>
        <taxon>Eukaryota</taxon>
        <taxon>Viridiplantae</taxon>
        <taxon>Streptophyta</taxon>
        <taxon>Embryophyta</taxon>
        <taxon>Tracheophyta</taxon>
        <taxon>Spermatophyta</taxon>
        <taxon>Magnoliopsida</taxon>
        <taxon>eudicotyledons</taxon>
        <taxon>Gunneridae</taxon>
        <taxon>Pentapetalae</taxon>
        <taxon>asterids</taxon>
        <taxon>campanulids</taxon>
        <taxon>Asterales</taxon>
        <taxon>Asteraceae</taxon>
        <taxon>Asteroideae</taxon>
        <taxon>Anthemideae</taxon>
        <taxon>Artemisiinae</taxon>
        <taxon>Artemisia</taxon>
    </lineage>
</organism>
<comment type="caution">
    <text evidence="3">The sequence shown here is derived from an EMBL/GenBank/DDBJ whole genome shotgun (WGS) entry which is preliminary data.</text>
</comment>
<evidence type="ECO:0000313" key="4">
    <source>
        <dbReference type="Proteomes" id="UP000245207"/>
    </source>
</evidence>
<feature type="compositionally biased region" description="Polar residues" evidence="1">
    <location>
        <begin position="74"/>
        <end position="83"/>
    </location>
</feature>
<keyword evidence="4" id="KW-1185">Reference proteome</keyword>
<keyword evidence="2" id="KW-1133">Transmembrane helix</keyword>